<dbReference type="GO" id="GO:0001530">
    <property type="term" value="F:lipopolysaccharide binding"/>
    <property type="evidence" value="ECO:0007669"/>
    <property type="project" value="TreeGrafter"/>
</dbReference>
<evidence type="ECO:0000313" key="7">
    <source>
        <dbReference type="EMBL" id="RRC98568.1"/>
    </source>
</evidence>
<proteinExistence type="inferred from homology"/>
<keyword evidence="8" id="KW-1185">Reference proteome</keyword>
<comment type="subunit">
    <text evidence="6">Component of the lipopolysaccharide transport and assembly complex. Interacts with LptD.</text>
</comment>
<evidence type="ECO:0000256" key="2">
    <source>
        <dbReference type="ARBA" id="ARBA00023136"/>
    </source>
</evidence>
<comment type="caution">
    <text evidence="7">The sequence shown here is derived from an EMBL/GenBank/DDBJ whole genome shotgun (WGS) entry which is preliminary data.</text>
</comment>
<comment type="function">
    <text evidence="6">Together with LptD, is involved in the assembly of lipopolysaccharide (LPS) at the surface of the outer membrane. Required for the proper assembly of LptD. Binds LPS and may serve as the LPS recognition site at the outer membrane.</text>
</comment>
<protein>
    <recommendedName>
        <fullName evidence="6">LPS-assembly lipoprotein LptE</fullName>
    </recommendedName>
</protein>
<accession>A0A3P1SN41</accession>
<organism evidence="7 8">
    <name type="scientific">Amphritea balenae</name>
    <dbReference type="NCBI Taxonomy" id="452629"/>
    <lineage>
        <taxon>Bacteria</taxon>
        <taxon>Pseudomonadati</taxon>
        <taxon>Pseudomonadota</taxon>
        <taxon>Gammaproteobacteria</taxon>
        <taxon>Oceanospirillales</taxon>
        <taxon>Oceanospirillaceae</taxon>
        <taxon>Amphritea</taxon>
    </lineage>
</organism>
<keyword evidence="2 6" id="KW-0472">Membrane</keyword>
<dbReference type="Pfam" id="PF04390">
    <property type="entry name" value="LptE"/>
    <property type="match status" value="1"/>
</dbReference>
<dbReference type="GO" id="GO:1990351">
    <property type="term" value="C:transporter complex"/>
    <property type="evidence" value="ECO:0007669"/>
    <property type="project" value="TreeGrafter"/>
</dbReference>
<dbReference type="Proteomes" id="UP000267535">
    <property type="component" value="Unassembled WGS sequence"/>
</dbReference>
<evidence type="ECO:0000256" key="5">
    <source>
        <dbReference type="ARBA" id="ARBA00023288"/>
    </source>
</evidence>
<dbReference type="PANTHER" id="PTHR38098">
    <property type="entry name" value="LPS-ASSEMBLY LIPOPROTEIN LPTE"/>
    <property type="match status" value="1"/>
</dbReference>
<gene>
    <name evidence="6" type="primary">lptE</name>
    <name evidence="7" type="ORF">EHS89_13225</name>
</gene>
<evidence type="ECO:0000256" key="3">
    <source>
        <dbReference type="ARBA" id="ARBA00023139"/>
    </source>
</evidence>
<keyword evidence="5" id="KW-0449">Lipoprotein</keyword>
<reference evidence="7 8" key="1">
    <citation type="submission" date="2018-11" db="EMBL/GenBank/DDBJ databases">
        <title>The draft genome sequence of Amphritea balenae JAMM 1525T.</title>
        <authorList>
            <person name="Fang Z."/>
            <person name="Zhang Y."/>
            <person name="Han X."/>
        </authorList>
    </citation>
    <scope>NUCLEOTIDE SEQUENCE [LARGE SCALE GENOMIC DNA]</scope>
    <source>
        <strain evidence="7 8">JAMM 1525</strain>
    </source>
</reference>
<evidence type="ECO:0000256" key="4">
    <source>
        <dbReference type="ARBA" id="ARBA00023237"/>
    </source>
</evidence>
<evidence type="ECO:0000256" key="6">
    <source>
        <dbReference type="HAMAP-Rule" id="MF_01186"/>
    </source>
</evidence>
<evidence type="ECO:0000256" key="1">
    <source>
        <dbReference type="ARBA" id="ARBA00022729"/>
    </source>
</evidence>
<dbReference type="AlphaFoldDB" id="A0A3P1SN41"/>
<keyword evidence="4 6" id="KW-0998">Cell outer membrane</keyword>
<keyword evidence="1" id="KW-0732">Signal</keyword>
<dbReference type="OrthoDB" id="7349153at2"/>
<dbReference type="GO" id="GO:0043165">
    <property type="term" value="P:Gram-negative-bacterium-type cell outer membrane assembly"/>
    <property type="evidence" value="ECO:0007669"/>
    <property type="project" value="UniProtKB-UniRule"/>
</dbReference>
<comment type="similarity">
    <text evidence="6">Belongs to the LptE lipoprotein family.</text>
</comment>
<name>A0A3P1SN41_9GAMM</name>
<dbReference type="GO" id="GO:0009279">
    <property type="term" value="C:cell outer membrane"/>
    <property type="evidence" value="ECO:0007669"/>
    <property type="project" value="UniProtKB-UniRule"/>
</dbReference>
<dbReference type="PANTHER" id="PTHR38098:SF1">
    <property type="entry name" value="LPS-ASSEMBLY LIPOPROTEIN LPTE"/>
    <property type="match status" value="1"/>
</dbReference>
<dbReference type="HAMAP" id="MF_01186">
    <property type="entry name" value="LPS_assembly_LptE"/>
    <property type="match status" value="1"/>
</dbReference>
<dbReference type="GO" id="GO:0015920">
    <property type="term" value="P:lipopolysaccharide transport"/>
    <property type="evidence" value="ECO:0007669"/>
    <property type="project" value="TreeGrafter"/>
</dbReference>
<dbReference type="Gene3D" id="3.30.160.150">
    <property type="entry name" value="Lipoprotein like domain"/>
    <property type="match status" value="1"/>
</dbReference>
<sequence length="210" mass="24090">MYFILRWQMRVYNAIWAVKQSVNRLWYLTSSSISWLVKGIQMSGCLKRFSTAALLSLCCLTLTACGFHLRGSADIAEPLRQLTLQTQSKVPGQLELTLRQQFRAYDIELNSNSGYVLELGQVNRSRREASLSARANVDEYELTTKVPLLVKNPQGEIVLERQLITERIYDYNSDTETASSVQEEQLYLEMDQQLAKQIIRLYVNLKPASN</sequence>
<keyword evidence="3" id="KW-0564">Palmitate</keyword>
<evidence type="ECO:0000313" key="8">
    <source>
        <dbReference type="Proteomes" id="UP000267535"/>
    </source>
</evidence>
<dbReference type="EMBL" id="RQXV01000007">
    <property type="protein sequence ID" value="RRC98568.1"/>
    <property type="molecule type" value="Genomic_DNA"/>
</dbReference>
<dbReference type="InterPro" id="IPR007485">
    <property type="entry name" value="LPS_assembly_LptE"/>
</dbReference>